<gene>
    <name evidence="1" type="ORF">SRAS04492_LOCUS3592</name>
</gene>
<protein>
    <submittedName>
        <fullName evidence="1">Uncharacterized protein</fullName>
    </submittedName>
</protein>
<dbReference type="EMBL" id="HBIA01007031">
    <property type="protein sequence ID" value="CAE0231794.1"/>
    <property type="molecule type" value="Transcribed_RNA"/>
</dbReference>
<proteinExistence type="predicted"/>
<accession>A0A7S3CN89</accession>
<reference evidence="1" key="1">
    <citation type="submission" date="2021-01" db="EMBL/GenBank/DDBJ databases">
        <authorList>
            <person name="Corre E."/>
            <person name="Pelletier E."/>
            <person name="Niang G."/>
            <person name="Scheremetjew M."/>
            <person name="Finn R."/>
            <person name="Kale V."/>
            <person name="Holt S."/>
            <person name="Cochrane G."/>
            <person name="Meng A."/>
            <person name="Brown T."/>
            <person name="Cohen L."/>
        </authorList>
    </citation>
    <scope>NUCLEOTIDE SEQUENCE</scope>
    <source>
        <strain evidence="1">Ras09</strain>
    </source>
</reference>
<evidence type="ECO:0000313" key="1">
    <source>
        <dbReference type="EMBL" id="CAE0231794.1"/>
    </source>
</evidence>
<name>A0A7S3CN89_9SPIT</name>
<sequence length="115" mass="13756">MPPQNPNRRNSIQKMVTTQPVNNLSHRIGASNQKNEEEVPNVLDQNYQRKKWGGIPPQHHKLLSEVKQESKKLQISETWQKREENEKMLNERDVKYSYTSFQKRISQMQIENKRK</sequence>
<organism evidence="1">
    <name type="scientific">Strombidium rassoulzadegani</name>
    <dbReference type="NCBI Taxonomy" id="1082188"/>
    <lineage>
        <taxon>Eukaryota</taxon>
        <taxon>Sar</taxon>
        <taxon>Alveolata</taxon>
        <taxon>Ciliophora</taxon>
        <taxon>Intramacronucleata</taxon>
        <taxon>Spirotrichea</taxon>
        <taxon>Oligotrichia</taxon>
        <taxon>Strombidiidae</taxon>
        <taxon>Strombidium</taxon>
    </lineage>
</organism>
<dbReference type="AlphaFoldDB" id="A0A7S3CN89"/>